<proteinExistence type="predicted"/>
<comment type="caution">
    <text evidence="1">The sequence shown here is derived from an EMBL/GenBank/DDBJ whole genome shotgun (WGS) entry which is preliminary data.</text>
</comment>
<dbReference type="Proteomes" id="UP001144157">
    <property type="component" value="Unassembled WGS sequence"/>
</dbReference>
<evidence type="ECO:0000313" key="1">
    <source>
        <dbReference type="EMBL" id="GLA87056.1"/>
    </source>
</evidence>
<evidence type="ECO:0000313" key="2">
    <source>
        <dbReference type="Proteomes" id="UP001144157"/>
    </source>
</evidence>
<reference evidence="1" key="1">
    <citation type="submission" date="2022-07" db="EMBL/GenBank/DDBJ databases">
        <title>Taxonomy of Aspergillus series Nigri: significant species reduction supported by multi-species coalescent approaches.</title>
        <authorList>
            <person name="Bian C."/>
            <person name="Kusuya Y."/>
            <person name="Sklenar F."/>
            <person name="D'hooge E."/>
            <person name="Yaguchi T."/>
            <person name="Takahashi H."/>
            <person name="Hubka V."/>
        </authorList>
    </citation>
    <scope>NUCLEOTIDE SEQUENCE</scope>
    <source>
        <strain evidence="1">IFM 56815</strain>
    </source>
</reference>
<protein>
    <submittedName>
        <fullName evidence="1">Uncharacterized protein</fullName>
    </submittedName>
</protein>
<dbReference type="EMBL" id="BRPE01000009">
    <property type="protein sequence ID" value="GLA87056.1"/>
    <property type="molecule type" value="Genomic_DNA"/>
</dbReference>
<name>A0A9W6EN25_ASPTU</name>
<gene>
    <name evidence="1" type="ORF">AtubIFM56815_011328</name>
</gene>
<organism evidence="1 2">
    <name type="scientific">Aspergillus tubingensis</name>
    <dbReference type="NCBI Taxonomy" id="5068"/>
    <lineage>
        <taxon>Eukaryota</taxon>
        <taxon>Fungi</taxon>
        <taxon>Dikarya</taxon>
        <taxon>Ascomycota</taxon>
        <taxon>Pezizomycotina</taxon>
        <taxon>Eurotiomycetes</taxon>
        <taxon>Eurotiomycetidae</taxon>
        <taxon>Eurotiales</taxon>
        <taxon>Aspergillaceae</taxon>
        <taxon>Aspergillus</taxon>
        <taxon>Aspergillus subgen. Circumdati</taxon>
    </lineage>
</organism>
<dbReference type="AlphaFoldDB" id="A0A9W6EN25"/>
<accession>A0A9W6EN25</accession>
<sequence>MLNTLDWTTSQRCYLTMEMTMDTDQWEQPVEMSTAEESYGDASAAEAVTVNDAGQIGTFTV</sequence>